<keyword evidence="2" id="KW-1185">Reference proteome</keyword>
<evidence type="ECO:0000313" key="1">
    <source>
        <dbReference type="EMBL" id="OLR21822.1"/>
    </source>
</evidence>
<name>A0ACC8SE61_9ENTR</name>
<evidence type="ECO:0000313" key="2">
    <source>
        <dbReference type="Proteomes" id="UP000187000"/>
    </source>
</evidence>
<gene>
    <name evidence="1" type="ORF">BH713_21915</name>
</gene>
<protein>
    <submittedName>
        <fullName evidence="1">Uncharacterized protein</fullName>
    </submittedName>
</protein>
<dbReference type="EMBL" id="MKXD01000001">
    <property type="protein sequence ID" value="OLR21822.1"/>
    <property type="molecule type" value="Genomic_DNA"/>
</dbReference>
<dbReference type="Proteomes" id="UP000187000">
    <property type="component" value="Unassembled WGS sequence"/>
</dbReference>
<sequence>MMATTLGDLCPELKHCRPTQKKPQKPPRKGTAHIIKDIYPEIESWDNVFVTQVWFRWLRSVDQPLTEPTERDERFPMFLVETIRQRMVETGEWR</sequence>
<organism evidence="1 2">
    <name type="scientific">Enterobacter kobei</name>
    <dbReference type="NCBI Taxonomy" id="208224"/>
    <lineage>
        <taxon>Bacteria</taxon>
        <taxon>Pseudomonadati</taxon>
        <taxon>Pseudomonadota</taxon>
        <taxon>Gammaproteobacteria</taxon>
        <taxon>Enterobacterales</taxon>
        <taxon>Enterobacteriaceae</taxon>
        <taxon>Enterobacter</taxon>
        <taxon>Enterobacter cloacae complex</taxon>
    </lineage>
</organism>
<accession>A0ACC8SE61</accession>
<keyword evidence="1" id="KW-0614">Plasmid</keyword>
<geneLocation type="plasmid" evidence="1">
    <name>pJCM_8580</name>
</geneLocation>
<proteinExistence type="predicted"/>
<comment type="caution">
    <text evidence="1">The sequence shown here is derived from an EMBL/GenBank/DDBJ whole genome shotgun (WGS) entry which is preliminary data.</text>
</comment>
<reference evidence="1" key="1">
    <citation type="submission" date="2016-10" db="EMBL/GenBank/DDBJ databases">
        <authorList>
            <person name="Wang S."/>
            <person name="Zhu B."/>
        </authorList>
    </citation>
    <scope>NUCLEOTIDE SEQUENCE</scope>
    <source>
        <strain evidence="1">JCM 8580</strain>
    </source>
</reference>